<dbReference type="EMBL" id="CP090164">
    <property type="protein sequence ID" value="UJO14253.1"/>
    <property type="molecule type" value="Genomic_DNA"/>
</dbReference>
<keyword evidence="1" id="KW-1133">Transmembrane helix</keyword>
<name>A0A9Q8LBA1_PASFU</name>
<protein>
    <submittedName>
        <fullName evidence="3">Uncharacterized protein</fullName>
    </submittedName>
</protein>
<feature type="transmembrane region" description="Helical" evidence="1">
    <location>
        <begin position="193"/>
        <end position="214"/>
    </location>
</feature>
<dbReference type="InterPro" id="IPR019433">
    <property type="entry name" value="GPI_ManTrfase_II_coact_Pga1"/>
</dbReference>
<dbReference type="AlphaFoldDB" id="A0A9Q8LBA1"/>
<dbReference type="GO" id="GO:0005789">
    <property type="term" value="C:endoplasmic reticulum membrane"/>
    <property type="evidence" value="ECO:0007669"/>
    <property type="project" value="TreeGrafter"/>
</dbReference>
<keyword evidence="2" id="KW-0732">Signal</keyword>
<dbReference type="GeneID" id="71983116"/>
<keyword evidence="1" id="KW-0472">Membrane</keyword>
<dbReference type="RefSeq" id="XP_047758619.1">
    <property type="nucleotide sequence ID" value="XM_047902386.1"/>
</dbReference>
<evidence type="ECO:0000256" key="2">
    <source>
        <dbReference type="SAM" id="SignalP"/>
    </source>
</evidence>
<evidence type="ECO:0000256" key="1">
    <source>
        <dbReference type="SAM" id="Phobius"/>
    </source>
</evidence>
<evidence type="ECO:0000313" key="3">
    <source>
        <dbReference type="EMBL" id="UJO14253.1"/>
    </source>
</evidence>
<dbReference type="GO" id="GO:0006506">
    <property type="term" value="P:GPI anchor biosynthetic process"/>
    <property type="evidence" value="ECO:0007669"/>
    <property type="project" value="TreeGrafter"/>
</dbReference>
<accession>A0A9Q8LBA1</accession>
<dbReference type="GO" id="GO:0000030">
    <property type="term" value="F:mannosyltransferase activity"/>
    <property type="evidence" value="ECO:0007669"/>
    <property type="project" value="TreeGrafter"/>
</dbReference>
<gene>
    <name evidence="3" type="ORF">CLAFUR5_03238</name>
</gene>
<dbReference type="PANTHER" id="PTHR28022:SF1">
    <property type="entry name" value="GPI MANNOSYLTRANSFERASE 2 SUBUNIT PGA1"/>
    <property type="match status" value="1"/>
</dbReference>
<reference evidence="3" key="2">
    <citation type="journal article" date="2022" name="Microb. Genom.">
        <title>A chromosome-scale genome assembly of the tomato pathogen Cladosporium fulvum reveals a compartmentalized genome architecture and the presence of a dispensable chromosome.</title>
        <authorList>
            <person name="Zaccaron A.Z."/>
            <person name="Chen L.H."/>
            <person name="Samaras A."/>
            <person name="Stergiopoulos I."/>
        </authorList>
    </citation>
    <scope>NUCLEOTIDE SEQUENCE</scope>
    <source>
        <strain evidence="3">Race5_Kim</strain>
    </source>
</reference>
<organism evidence="3 4">
    <name type="scientific">Passalora fulva</name>
    <name type="common">Tomato leaf mold</name>
    <name type="synonym">Cladosporium fulvum</name>
    <dbReference type="NCBI Taxonomy" id="5499"/>
    <lineage>
        <taxon>Eukaryota</taxon>
        <taxon>Fungi</taxon>
        <taxon>Dikarya</taxon>
        <taxon>Ascomycota</taxon>
        <taxon>Pezizomycotina</taxon>
        <taxon>Dothideomycetes</taxon>
        <taxon>Dothideomycetidae</taxon>
        <taxon>Mycosphaerellales</taxon>
        <taxon>Mycosphaerellaceae</taxon>
        <taxon>Fulvia</taxon>
    </lineage>
</organism>
<dbReference type="PANTHER" id="PTHR28022">
    <property type="entry name" value="GPI MANNOSYLTRANSFERASE 2 SUBUNIT PGA1"/>
    <property type="match status" value="1"/>
</dbReference>
<keyword evidence="1" id="KW-0812">Transmembrane</keyword>
<dbReference type="Pfam" id="PF10333">
    <property type="entry name" value="Pga1"/>
    <property type="match status" value="1"/>
</dbReference>
<dbReference type="GO" id="GO:0031501">
    <property type="term" value="C:mannosyltransferase complex"/>
    <property type="evidence" value="ECO:0007669"/>
    <property type="project" value="TreeGrafter"/>
</dbReference>
<dbReference type="KEGG" id="ffu:CLAFUR5_03238"/>
<keyword evidence="4" id="KW-1185">Reference proteome</keyword>
<dbReference type="Proteomes" id="UP000756132">
    <property type="component" value="Chromosome 2"/>
</dbReference>
<reference evidence="3" key="1">
    <citation type="submission" date="2021-12" db="EMBL/GenBank/DDBJ databases">
        <authorList>
            <person name="Zaccaron A."/>
            <person name="Stergiopoulos I."/>
        </authorList>
    </citation>
    <scope>NUCLEOTIDE SEQUENCE</scope>
    <source>
        <strain evidence="3">Race5_Kim</strain>
    </source>
</reference>
<sequence>MRILAHASSLFALVTTALANTEKTIFIAPSAITLPESGASLDALQLQIISPSYTKLRTALPVKFPSSEYPQAHESWYLLQGLKAGQRHEVRVCWAAIQPTEFWLDVHNITHAFDAPHLIQSLATFAEQQPSPSQAAVKLDSSAGTFLLLHVRAAADYFTTNKTLMLHPEPVDVDIILDPFLLNVFPASLVPTAVYLLALAIGSWYLSGWIWTFLQPYSGSKGHQD</sequence>
<dbReference type="OrthoDB" id="3360032at2759"/>
<proteinExistence type="predicted"/>
<feature type="signal peptide" evidence="2">
    <location>
        <begin position="1"/>
        <end position="19"/>
    </location>
</feature>
<evidence type="ECO:0000313" key="4">
    <source>
        <dbReference type="Proteomes" id="UP000756132"/>
    </source>
</evidence>
<feature type="chain" id="PRO_5040410787" evidence="2">
    <location>
        <begin position="20"/>
        <end position="225"/>
    </location>
</feature>